<dbReference type="SUPFAM" id="SSF160996">
    <property type="entry name" value="HI0933 insert domain-like"/>
    <property type="match status" value="1"/>
</dbReference>
<dbReference type="InterPro" id="IPR036188">
    <property type="entry name" value="FAD/NAD-bd_sf"/>
</dbReference>
<dbReference type="Pfam" id="PF03486">
    <property type="entry name" value="HI0933_like"/>
    <property type="match status" value="1"/>
</dbReference>
<dbReference type="PANTHER" id="PTHR42887:SF1">
    <property type="entry name" value="BLR3961 PROTEIN"/>
    <property type="match status" value="1"/>
</dbReference>
<dbReference type="InterPro" id="IPR004792">
    <property type="entry name" value="BaiN-like"/>
</dbReference>
<keyword evidence="7" id="KW-1185">Reference proteome</keyword>
<sequence length="404" mass="41711">MTPSPATTTPDIIVIGAGPAGLMAAEVLGQAGLRVVVHDQMPSVGRKFLMAGRGGLNLTHSEPLDAFLPRFAPAPPALVDALRDFTPAELIAWCEGLGVPTMVGSSGRVFPVTMKASPLLRAWLRRLEGLGVEIRPRSRFLGHDADGGWLFSTEAAPVHPRAVVLAMGGASWPRLGSDGAWPALLPGVPVTPFAPSNMGVTLDWSAPFLARHEGAAAKRLAITFAGHTARGDAVVTKAGLEGGVIYALSRPVREALARDGSATLSIDLRPDLPAAAVAAKLGVRGRAESVSTVLRKAVGLSPVAIGLVQEAIHAGGAGRADLASLVKALPLRVTGIAGLARAISSAGGIRWDALDEHLMLKALPGVFACGEMLDWEAPTGGYLLQGCFSTGVAAARGVLARLQR</sequence>
<dbReference type="Proteomes" id="UP000199473">
    <property type="component" value="Unassembled WGS sequence"/>
</dbReference>
<comment type="cofactor">
    <cofactor evidence="1">
        <name>FAD</name>
        <dbReference type="ChEBI" id="CHEBI:57692"/>
    </cofactor>
</comment>
<dbReference type="Gene3D" id="2.40.30.10">
    <property type="entry name" value="Translation factors"/>
    <property type="match status" value="1"/>
</dbReference>
<organism evidence="6 7">
    <name type="scientific">Falsiroseomonas stagni DSM 19981</name>
    <dbReference type="NCBI Taxonomy" id="1123062"/>
    <lineage>
        <taxon>Bacteria</taxon>
        <taxon>Pseudomonadati</taxon>
        <taxon>Pseudomonadota</taxon>
        <taxon>Alphaproteobacteria</taxon>
        <taxon>Acetobacterales</taxon>
        <taxon>Roseomonadaceae</taxon>
        <taxon>Falsiroseomonas</taxon>
    </lineage>
</organism>
<dbReference type="PRINTS" id="PR00368">
    <property type="entry name" value="FADPNR"/>
</dbReference>
<dbReference type="NCBIfam" id="TIGR03862">
    <property type="entry name" value="flavo_PP4765"/>
    <property type="match status" value="1"/>
</dbReference>
<dbReference type="Pfam" id="PF22780">
    <property type="entry name" value="HI0933_like_1st"/>
    <property type="match status" value="1"/>
</dbReference>
<dbReference type="Gene3D" id="3.50.50.60">
    <property type="entry name" value="FAD/NAD(P)-binding domain"/>
    <property type="match status" value="1"/>
</dbReference>
<dbReference type="Gene3D" id="1.10.8.260">
    <property type="entry name" value="HI0933 insert domain-like"/>
    <property type="match status" value="1"/>
</dbReference>
<protein>
    <recommendedName>
        <fullName evidence="8">TIGR03862 family flavoprotein</fullName>
    </recommendedName>
</protein>
<reference evidence="6 7" key="1">
    <citation type="submission" date="2016-10" db="EMBL/GenBank/DDBJ databases">
        <authorList>
            <person name="de Groot N.N."/>
        </authorList>
    </citation>
    <scope>NUCLEOTIDE SEQUENCE [LARGE SCALE GENOMIC DNA]</scope>
    <source>
        <strain evidence="6 7">DSM 19981</strain>
    </source>
</reference>
<dbReference type="EMBL" id="FOSQ01000001">
    <property type="protein sequence ID" value="SFK30595.1"/>
    <property type="molecule type" value="Genomic_DNA"/>
</dbReference>
<keyword evidence="3" id="KW-0274">FAD</keyword>
<dbReference type="AlphaFoldDB" id="A0A1I3YFL2"/>
<feature type="domain" description="RsdA/BaiN/AoA(So)-like Rossmann fold-like" evidence="4">
    <location>
        <begin position="11"/>
        <end position="396"/>
    </location>
</feature>
<evidence type="ECO:0000256" key="2">
    <source>
        <dbReference type="ARBA" id="ARBA00022630"/>
    </source>
</evidence>
<evidence type="ECO:0000259" key="5">
    <source>
        <dbReference type="Pfam" id="PF22780"/>
    </source>
</evidence>
<dbReference type="InterPro" id="IPR055178">
    <property type="entry name" value="RsdA/BaiN/AoA(So)-like_dom"/>
</dbReference>
<dbReference type="NCBIfam" id="TIGR00275">
    <property type="entry name" value="aminoacetone oxidase family FAD-binding enzyme"/>
    <property type="match status" value="1"/>
</dbReference>
<evidence type="ECO:0000313" key="6">
    <source>
        <dbReference type="EMBL" id="SFK30595.1"/>
    </source>
</evidence>
<evidence type="ECO:0008006" key="8">
    <source>
        <dbReference type="Google" id="ProtNLM"/>
    </source>
</evidence>
<dbReference type="PRINTS" id="PR00411">
    <property type="entry name" value="PNDRDTASEI"/>
</dbReference>
<dbReference type="OrthoDB" id="5288829at2"/>
<proteinExistence type="predicted"/>
<dbReference type="InterPro" id="IPR057661">
    <property type="entry name" value="RsdA/BaiN/AoA(So)_Rossmann"/>
</dbReference>
<dbReference type="STRING" id="1123062.SAMN02745775_1011262"/>
<evidence type="ECO:0000259" key="4">
    <source>
        <dbReference type="Pfam" id="PF03486"/>
    </source>
</evidence>
<evidence type="ECO:0000256" key="1">
    <source>
        <dbReference type="ARBA" id="ARBA00001974"/>
    </source>
</evidence>
<dbReference type="PANTHER" id="PTHR42887">
    <property type="entry name" value="OS12G0638800 PROTEIN"/>
    <property type="match status" value="1"/>
</dbReference>
<evidence type="ECO:0000256" key="3">
    <source>
        <dbReference type="ARBA" id="ARBA00022827"/>
    </source>
</evidence>
<feature type="domain" description="RsdA/BaiN/AoA(So)-like insert" evidence="5">
    <location>
        <begin position="195"/>
        <end position="344"/>
    </location>
</feature>
<evidence type="ECO:0000313" key="7">
    <source>
        <dbReference type="Proteomes" id="UP000199473"/>
    </source>
</evidence>
<dbReference type="InterPro" id="IPR022460">
    <property type="entry name" value="Flavoprotein_PP4765"/>
</dbReference>
<gene>
    <name evidence="6" type="ORF">SAMN02745775_1011262</name>
</gene>
<dbReference type="SUPFAM" id="SSF51905">
    <property type="entry name" value="FAD/NAD(P)-binding domain"/>
    <property type="match status" value="1"/>
</dbReference>
<dbReference type="InterPro" id="IPR023166">
    <property type="entry name" value="BaiN-like_dom_sf"/>
</dbReference>
<accession>A0A1I3YFL2</accession>
<name>A0A1I3YFL2_9PROT</name>
<dbReference type="RefSeq" id="WP_092956937.1">
    <property type="nucleotide sequence ID" value="NZ_FOSQ01000001.1"/>
</dbReference>
<keyword evidence="2" id="KW-0285">Flavoprotein</keyword>